<protein>
    <recommendedName>
        <fullName evidence="4">Deoxyribodipyrimidine photo-lyase</fullName>
        <ecNumber evidence="3">4.1.99.3</ecNumber>
    </recommendedName>
    <alternativeName>
        <fullName evidence="8">DNA photolyase</fullName>
    </alternativeName>
    <alternativeName>
        <fullName evidence="11">Photoreactivating enzyme</fullName>
    </alternativeName>
</protein>
<comment type="similarity">
    <text evidence="14">Belongs to the DNA photolyase family.</text>
</comment>
<feature type="binding site" evidence="12">
    <location>
        <begin position="275"/>
        <end position="282"/>
    </location>
    <ligand>
        <name>FAD</name>
        <dbReference type="ChEBI" id="CHEBI:57692"/>
    </ligand>
</feature>
<dbReference type="GO" id="GO:0000719">
    <property type="term" value="P:photoreactive repair"/>
    <property type="evidence" value="ECO:0007669"/>
    <property type="project" value="UniProtKB-ARBA"/>
</dbReference>
<reference evidence="16" key="1">
    <citation type="submission" date="2017-09" db="EMBL/GenBank/DDBJ databases">
        <title>FDA dAtabase for Regulatory Grade micrObial Sequences (FDA-ARGOS): Supporting development and validation of Infectious Disease Dx tests.</title>
        <authorList>
            <person name="Minogue T."/>
            <person name="Wolcott M."/>
            <person name="Wasieloski L."/>
            <person name="Aguilar W."/>
            <person name="Moore D."/>
            <person name="Tallon L.J."/>
            <person name="Sadzewicz L."/>
            <person name="Ott S."/>
            <person name="Zhao X."/>
            <person name="Nagaraj S."/>
            <person name="Vavikolanu K."/>
            <person name="Aluvathingal J."/>
            <person name="Nadendla S."/>
            <person name="Sichtig H."/>
        </authorList>
    </citation>
    <scope>NUCLEOTIDE SEQUENCE</scope>
    <source>
        <strain evidence="16">FDAARGOS_387</strain>
    </source>
</reference>
<evidence type="ECO:0000313" key="16">
    <source>
        <dbReference type="EMBL" id="PHI30256.1"/>
    </source>
</evidence>
<dbReference type="STRING" id="1111728.GCA_000427805_00876"/>
<reference evidence="18" key="2">
    <citation type="submission" date="2017-09" db="EMBL/GenBank/DDBJ databases">
        <title>FDA dAtabase for Regulatory Grade micrObial Sequences (FDA-ARGOS): Supporting development and validation of Infectious Disease Dx tests.</title>
        <authorList>
            <person name="Minogue T."/>
            <person name="Wolcott M."/>
            <person name="Wasieloski L."/>
            <person name="Aguilar W."/>
            <person name="Moore D."/>
            <person name="Tallon L."/>
            <person name="Sadzewicz L."/>
            <person name="Ott S."/>
            <person name="Zhao X."/>
            <person name="Nagaraj S."/>
            <person name="Vavikolanu K."/>
            <person name="Aluvathingal J."/>
            <person name="Nadendla S."/>
            <person name="Sichtig H."/>
        </authorList>
    </citation>
    <scope>NUCLEOTIDE SEQUENCE [LARGE SCALE GENOMIC DNA]</scope>
    <source>
        <strain evidence="18">FDAARGOS_387</strain>
    </source>
</reference>
<dbReference type="RefSeq" id="WP_029094025.1">
    <property type="nucleotide sequence ID" value="NZ_CAADJA010000002.1"/>
</dbReference>
<comment type="cofactor">
    <cofactor evidence="12">
        <name>FAD</name>
        <dbReference type="ChEBI" id="CHEBI:57692"/>
    </cofactor>
    <text evidence="12">Binds 1 FAD per subunit.</text>
</comment>
<keyword evidence="16" id="KW-0456">Lyase</keyword>
<evidence type="ECO:0000313" key="17">
    <source>
        <dbReference type="EMBL" id="VFS49325.1"/>
    </source>
</evidence>
<evidence type="ECO:0000256" key="1">
    <source>
        <dbReference type="ARBA" id="ARBA00001932"/>
    </source>
</evidence>
<dbReference type="InterPro" id="IPR005101">
    <property type="entry name" value="Cryptochr/Photolyase_FAD-bd"/>
</dbReference>
<dbReference type="Gene3D" id="1.25.40.80">
    <property type="match status" value="1"/>
</dbReference>
<feature type="site" description="Electron transfer via tryptophanyl radical" evidence="13">
    <location>
        <position position="383"/>
    </location>
</feature>
<dbReference type="PANTHER" id="PTHR11455">
    <property type="entry name" value="CRYPTOCHROME"/>
    <property type="match status" value="1"/>
</dbReference>
<dbReference type="GO" id="GO:0071949">
    <property type="term" value="F:FAD binding"/>
    <property type="evidence" value="ECO:0007669"/>
    <property type="project" value="TreeGrafter"/>
</dbReference>
<comment type="catalytic activity">
    <reaction evidence="9">
        <text>cyclobutadipyrimidine (in DNA) = 2 pyrimidine residues (in DNA).</text>
        <dbReference type="EC" id="4.1.99.3"/>
    </reaction>
</comment>
<comment type="function">
    <text evidence="10">Involved in repair of UV radiation-induced DNA damage. Catalyzes the light-dependent monomerization (300-600 nm) of cyclobutyl pyrimidine dimers (in cis-syn configuration), which are formed between adjacent bases on the same DNA strand upon exposure to ultraviolet radiation.</text>
</comment>
<evidence type="ECO:0000256" key="13">
    <source>
        <dbReference type="PIRSR" id="PIRSR602081-2"/>
    </source>
</evidence>
<evidence type="ECO:0000256" key="5">
    <source>
        <dbReference type="ARBA" id="ARBA00022630"/>
    </source>
</evidence>
<feature type="binding site" evidence="12">
    <location>
        <begin position="233"/>
        <end position="237"/>
    </location>
    <ligand>
        <name>FAD</name>
        <dbReference type="ChEBI" id="CHEBI:57692"/>
    </ligand>
</feature>
<dbReference type="PROSITE" id="PS00691">
    <property type="entry name" value="DNA_PHOTOLYASES_1_2"/>
    <property type="match status" value="1"/>
</dbReference>
<dbReference type="PROSITE" id="PS00394">
    <property type="entry name" value="DNA_PHOTOLYASES_1_1"/>
    <property type="match status" value="1"/>
</dbReference>
<dbReference type="Pfam" id="PF03441">
    <property type="entry name" value="FAD_binding_7"/>
    <property type="match status" value="1"/>
</dbReference>
<keyword evidence="7 14" id="KW-0157">Chromophore</keyword>
<dbReference type="GO" id="GO:0003904">
    <property type="term" value="F:deoxyribodipyrimidine photo-lyase activity"/>
    <property type="evidence" value="ECO:0007669"/>
    <property type="project" value="UniProtKB-EC"/>
</dbReference>
<dbReference type="Pfam" id="PF00875">
    <property type="entry name" value="DNA_photolyase"/>
    <property type="match status" value="1"/>
</dbReference>
<keyword evidence="18" id="KW-1185">Reference proteome</keyword>
<evidence type="ECO:0000256" key="9">
    <source>
        <dbReference type="ARBA" id="ARBA00033999"/>
    </source>
</evidence>
<evidence type="ECO:0000256" key="3">
    <source>
        <dbReference type="ARBA" id="ARBA00013149"/>
    </source>
</evidence>
<dbReference type="InterPro" id="IPR002081">
    <property type="entry name" value="Cryptochrome/DNA_photolyase_1"/>
</dbReference>
<dbReference type="PROSITE" id="PS51645">
    <property type="entry name" value="PHR_CRY_ALPHA_BETA"/>
    <property type="match status" value="1"/>
</dbReference>
<evidence type="ECO:0000313" key="18">
    <source>
        <dbReference type="Proteomes" id="UP000224974"/>
    </source>
</evidence>
<evidence type="ECO:0000256" key="6">
    <source>
        <dbReference type="ARBA" id="ARBA00022827"/>
    </source>
</evidence>
<dbReference type="EMBL" id="PDDX01000001">
    <property type="protein sequence ID" value="PHI30256.1"/>
    <property type="molecule type" value="Genomic_DNA"/>
</dbReference>
<comment type="similarity">
    <text evidence="2">Belongs to the DNA photolyase class-1 family.</text>
</comment>
<dbReference type="PRINTS" id="PR00147">
    <property type="entry name" value="DNAPHOTLYASE"/>
</dbReference>
<gene>
    <name evidence="17" type="primary">phrB</name>
    <name evidence="16" type="ORF">CRN84_13385</name>
    <name evidence="17" type="ORF">NCTC12282_03796</name>
</gene>
<sequence length="474" mass="54677">MATQLVWFRNDLRITDNSALSAACRCADDKVIALFVATPEQWKNHNMAAIQAGFIRSNLLSLQHSLAALGIPLEFIQCDDFDASVVEIKRLCDRHGISDIYYNKQYQVNELRRDRQLEATLSPDIICHAFDDALLLPPNSVLTGNGDMYQIFTPFRNRFVSQIQQGIQPVRPVPKARGDKPELTAIPEFNYPILPHDDFPAGEQEAIQRLRTFCRERAADYLKHRDIPALDMTSRLSPYLAIGVLSVRQCYNRLLAEHPDFLSHPDSGAFTWFNELVWREFYHHLIVAYPQLCKHRPFIEWTQGVQWNPEEASFIAWCEGKTGYPIVDAAMRQLNQTGWMHNRLRMITASFLVKDLLIDWRRGERYFISRLIDGDLAANNGGWQWAASTGTDSAPYFRIFNPTTQGKRFDPQGHFIRQWVPELQEVAEKWIHTPHLWAEKQGIELDYPQPIVDHSQARINTLNAFEMARKGMVV</sequence>
<dbReference type="InterPro" id="IPR014729">
    <property type="entry name" value="Rossmann-like_a/b/a_fold"/>
</dbReference>
<evidence type="ECO:0000256" key="11">
    <source>
        <dbReference type="ARBA" id="ARBA00083107"/>
    </source>
</evidence>
<dbReference type="InterPro" id="IPR018394">
    <property type="entry name" value="DNA_photolyase_1_CS_C"/>
</dbReference>
<dbReference type="SUPFAM" id="SSF48173">
    <property type="entry name" value="Cryptochrome/photolyase FAD-binding domain"/>
    <property type="match status" value="1"/>
</dbReference>
<comment type="cofactor">
    <cofactor evidence="1">
        <name>(6R)-5,10-methylene-5,6,7,8-tetrahydrofolate</name>
        <dbReference type="ChEBI" id="CHEBI:15636"/>
    </cofactor>
</comment>
<dbReference type="Proteomes" id="UP000373449">
    <property type="component" value="Unassembled WGS sequence"/>
</dbReference>
<evidence type="ECO:0000259" key="15">
    <source>
        <dbReference type="PROSITE" id="PS51645"/>
    </source>
</evidence>
<dbReference type="SUPFAM" id="SSF52425">
    <property type="entry name" value="Cryptochrome/photolyase, N-terminal domain"/>
    <property type="match status" value="1"/>
</dbReference>
<dbReference type="EC" id="4.1.99.3" evidence="3"/>
<evidence type="ECO:0000256" key="10">
    <source>
        <dbReference type="ARBA" id="ARBA00059220"/>
    </source>
</evidence>
<feature type="domain" description="Photolyase/cryptochrome alpha/beta" evidence="15">
    <location>
        <begin position="2"/>
        <end position="135"/>
    </location>
</feature>
<dbReference type="AlphaFoldDB" id="A0A2C6DGC4"/>
<evidence type="ECO:0000256" key="14">
    <source>
        <dbReference type="RuleBase" id="RU004182"/>
    </source>
</evidence>
<dbReference type="InterPro" id="IPR036155">
    <property type="entry name" value="Crypto/Photolyase_N_sf"/>
</dbReference>
<feature type="binding site" evidence="12">
    <location>
        <position position="221"/>
    </location>
    <ligand>
        <name>FAD</name>
        <dbReference type="ChEBI" id="CHEBI:57692"/>
    </ligand>
</feature>
<dbReference type="Gene3D" id="1.10.579.10">
    <property type="entry name" value="DNA Cyclobutane Dipyrimidine Photolyase, subunit A, domain 3"/>
    <property type="match status" value="1"/>
</dbReference>
<dbReference type="EMBL" id="CAADJA010000002">
    <property type="protein sequence ID" value="VFS49325.1"/>
    <property type="molecule type" value="Genomic_DNA"/>
</dbReference>
<evidence type="ECO:0000256" key="7">
    <source>
        <dbReference type="ARBA" id="ARBA00022991"/>
    </source>
</evidence>
<dbReference type="PANTHER" id="PTHR11455:SF9">
    <property type="entry name" value="CRYPTOCHROME CIRCADIAN CLOCK 5 ISOFORM X1"/>
    <property type="match status" value="1"/>
</dbReference>
<feature type="site" description="Electron transfer via tryptophanyl radical" evidence="13">
    <location>
        <position position="307"/>
    </location>
</feature>
<dbReference type="Proteomes" id="UP000224974">
    <property type="component" value="Unassembled WGS sequence"/>
</dbReference>
<keyword evidence="6 12" id="KW-0274">FAD</keyword>
<dbReference type="FunFam" id="1.10.579.10:FF:000003">
    <property type="entry name" value="Deoxyribodipyrimidine photo-lyase"/>
    <property type="match status" value="1"/>
</dbReference>
<evidence type="ECO:0000256" key="2">
    <source>
        <dbReference type="ARBA" id="ARBA00005862"/>
    </source>
</evidence>
<dbReference type="GO" id="GO:0009416">
    <property type="term" value="P:response to light stimulus"/>
    <property type="evidence" value="ECO:0007669"/>
    <property type="project" value="TreeGrafter"/>
</dbReference>
<dbReference type="NCBIfam" id="NF007955">
    <property type="entry name" value="PRK10674.1"/>
    <property type="match status" value="1"/>
</dbReference>
<feature type="site" description="Electron transfer via tryptophanyl radical" evidence="13">
    <location>
        <position position="360"/>
    </location>
</feature>
<feature type="binding site" evidence="12">
    <location>
        <position position="272"/>
    </location>
    <ligand>
        <name>FAD</name>
        <dbReference type="ChEBI" id="CHEBI:57692"/>
    </ligand>
</feature>
<evidence type="ECO:0000313" key="19">
    <source>
        <dbReference type="Proteomes" id="UP000373449"/>
    </source>
</evidence>
<dbReference type="OrthoDB" id="9772484at2"/>
<evidence type="ECO:0000256" key="8">
    <source>
        <dbReference type="ARBA" id="ARBA00031671"/>
    </source>
</evidence>
<reference evidence="17 19" key="3">
    <citation type="submission" date="2019-03" db="EMBL/GenBank/DDBJ databases">
        <authorList>
            <consortium name="Pathogen Informatics"/>
        </authorList>
    </citation>
    <scope>NUCLEOTIDE SEQUENCE [LARGE SCALE GENOMIC DNA]</scope>
    <source>
        <strain evidence="17 19">NCTC12282</strain>
    </source>
</reference>
<accession>A0A2C6DGC4</accession>
<organism evidence="16 18">
    <name type="scientific">Budvicia aquatica</name>
    <dbReference type="NCBI Taxonomy" id="82979"/>
    <lineage>
        <taxon>Bacteria</taxon>
        <taxon>Pseudomonadati</taxon>
        <taxon>Pseudomonadota</taxon>
        <taxon>Gammaproteobacteria</taxon>
        <taxon>Enterobacterales</taxon>
        <taxon>Budviciaceae</taxon>
        <taxon>Budvicia</taxon>
    </lineage>
</organism>
<keyword evidence="5 12" id="KW-0285">Flavoprotein</keyword>
<proteinExistence type="inferred from homology"/>
<evidence type="ECO:0000256" key="12">
    <source>
        <dbReference type="PIRSR" id="PIRSR602081-1"/>
    </source>
</evidence>
<dbReference type="Gene3D" id="3.40.50.620">
    <property type="entry name" value="HUPs"/>
    <property type="match status" value="1"/>
</dbReference>
<evidence type="ECO:0000256" key="4">
    <source>
        <dbReference type="ARBA" id="ARBA00014046"/>
    </source>
</evidence>
<dbReference type="InterPro" id="IPR036134">
    <property type="entry name" value="Crypto/Photolyase_FAD-like_sf"/>
</dbReference>
<feature type="binding site" evidence="12">
    <location>
        <begin position="373"/>
        <end position="375"/>
    </location>
    <ligand>
        <name>FAD</name>
        <dbReference type="ChEBI" id="CHEBI:57692"/>
    </ligand>
</feature>
<dbReference type="InterPro" id="IPR006050">
    <property type="entry name" value="DNA_photolyase_N"/>
</dbReference>
<name>A0A2C6DGC4_9GAMM</name>
<dbReference type="GO" id="GO:0003677">
    <property type="term" value="F:DNA binding"/>
    <property type="evidence" value="ECO:0007669"/>
    <property type="project" value="TreeGrafter"/>
</dbReference>